<feature type="chain" id="PRO_5017647549" evidence="1">
    <location>
        <begin position="20"/>
        <end position="359"/>
    </location>
</feature>
<dbReference type="PANTHER" id="PTHR46825">
    <property type="entry name" value="D-ALANYL-D-ALANINE-CARBOXYPEPTIDASE/ENDOPEPTIDASE AMPH"/>
    <property type="match status" value="1"/>
</dbReference>
<dbReference type="Pfam" id="PF00144">
    <property type="entry name" value="Beta-lactamase"/>
    <property type="match status" value="1"/>
</dbReference>
<evidence type="ECO:0000259" key="2">
    <source>
        <dbReference type="Pfam" id="PF00144"/>
    </source>
</evidence>
<keyword evidence="1" id="KW-0732">Signal</keyword>
<dbReference type="InterPro" id="IPR012338">
    <property type="entry name" value="Beta-lactam/transpept-like"/>
</dbReference>
<dbReference type="SUPFAM" id="SSF56601">
    <property type="entry name" value="beta-lactamase/transpeptidase-like"/>
    <property type="match status" value="1"/>
</dbReference>
<evidence type="ECO:0000256" key="1">
    <source>
        <dbReference type="SAM" id="SignalP"/>
    </source>
</evidence>
<reference evidence="3 4" key="1">
    <citation type="submission" date="2018-09" db="EMBL/GenBank/DDBJ databases">
        <title>Genome sequencing of strain 6GH32-13.</title>
        <authorList>
            <person name="Weon H.-Y."/>
            <person name="Heo J."/>
            <person name="Kwon S.-W."/>
        </authorList>
    </citation>
    <scope>NUCLEOTIDE SEQUENCE [LARGE SCALE GENOMIC DNA]</scope>
    <source>
        <strain evidence="3 4">5GH32-13</strain>
    </source>
</reference>
<dbReference type="RefSeq" id="WP_119052552.1">
    <property type="nucleotide sequence ID" value="NZ_CP032157.1"/>
</dbReference>
<dbReference type="OrthoDB" id="1522765at2"/>
<name>A0A3B7MY74_9BACT</name>
<accession>A0A3B7MY74</accession>
<evidence type="ECO:0000313" key="4">
    <source>
        <dbReference type="Proteomes" id="UP000263900"/>
    </source>
</evidence>
<keyword evidence="3" id="KW-0378">Hydrolase</keyword>
<dbReference type="PANTHER" id="PTHR46825:SF9">
    <property type="entry name" value="BETA-LACTAMASE-RELATED DOMAIN-CONTAINING PROTEIN"/>
    <property type="match status" value="1"/>
</dbReference>
<dbReference type="InterPro" id="IPR001466">
    <property type="entry name" value="Beta-lactam-related"/>
</dbReference>
<gene>
    <name evidence="3" type="ORF">D3H65_22945</name>
</gene>
<feature type="signal peptide" evidence="1">
    <location>
        <begin position="1"/>
        <end position="19"/>
    </location>
</feature>
<dbReference type="EMBL" id="CP032157">
    <property type="protein sequence ID" value="AXY76675.1"/>
    <property type="molecule type" value="Genomic_DNA"/>
</dbReference>
<dbReference type="GO" id="GO:0016787">
    <property type="term" value="F:hydrolase activity"/>
    <property type="evidence" value="ECO:0007669"/>
    <property type="project" value="UniProtKB-KW"/>
</dbReference>
<protein>
    <submittedName>
        <fullName evidence="3">Class A beta-lactamase-related serine hydrolase</fullName>
    </submittedName>
</protein>
<dbReference type="InterPro" id="IPR050491">
    <property type="entry name" value="AmpC-like"/>
</dbReference>
<feature type="domain" description="Beta-lactamase-related" evidence="2">
    <location>
        <begin position="29"/>
        <end position="339"/>
    </location>
</feature>
<sequence length="359" mass="39610">MKKLCCIVLLMVGCIPVFSQTFSLMADSIRKYRGVPGLVYAVFDADKILDIGASGVREFRKKDSIRITDRFYTGTNTTAFTAYLAARLADAGKLQWNTTVLKALPEINGKTMKLYHSVTIRQLLAQRAGIRPYTEAEDQKGIPLLTGSKPEQRRAFATLVMKGTPLLIVDSSQPVYSVAGTAIAAAMMEKITGKAWEELIGQYISKPLNLSIRFGLPRLADSLQPYGHGEIAGVLQPEFGHTTIPAIAPATDINISIKDYILFMQDMLKALQHKKSVISSIAAEQLLSATPGMAMGWENETWNKLRINHFLGKSALFSTYTMIIREKNIGIIVLCNSGTVSGKSAVLNFGRMLREYYCQ</sequence>
<organism evidence="3 4">
    <name type="scientific">Paraflavitalea soli</name>
    <dbReference type="NCBI Taxonomy" id="2315862"/>
    <lineage>
        <taxon>Bacteria</taxon>
        <taxon>Pseudomonadati</taxon>
        <taxon>Bacteroidota</taxon>
        <taxon>Chitinophagia</taxon>
        <taxon>Chitinophagales</taxon>
        <taxon>Chitinophagaceae</taxon>
        <taxon>Paraflavitalea</taxon>
    </lineage>
</organism>
<dbReference type="KEGG" id="pseg:D3H65_22945"/>
<proteinExistence type="predicted"/>
<evidence type="ECO:0000313" key="3">
    <source>
        <dbReference type="EMBL" id="AXY76675.1"/>
    </source>
</evidence>
<dbReference type="Gene3D" id="3.40.710.10">
    <property type="entry name" value="DD-peptidase/beta-lactamase superfamily"/>
    <property type="match status" value="1"/>
</dbReference>
<keyword evidence="4" id="KW-1185">Reference proteome</keyword>
<dbReference type="Proteomes" id="UP000263900">
    <property type="component" value="Chromosome"/>
</dbReference>
<dbReference type="AlphaFoldDB" id="A0A3B7MY74"/>